<keyword evidence="2" id="KW-0732">Signal</keyword>
<keyword evidence="1" id="KW-0472">Membrane</keyword>
<feature type="chain" id="PRO_5008069215" description="Peptidase M10 metallopeptidase domain-containing protein" evidence="2">
    <location>
        <begin position="39"/>
        <end position="336"/>
    </location>
</feature>
<accession>A0A177NJ94</accession>
<evidence type="ECO:0000256" key="2">
    <source>
        <dbReference type="SAM" id="SignalP"/>
    </source>
</evidence>
<gene>
    <name evidence="3" type="ORF">A1359_05950</name>
</gene>
<organism evidence="3 4">
    <name type="scientific">Methylomonas lenta</name>
    <dbReference type="NCBI Taxonomy" id="980561"/>
    <lineage>
        <taxon>Bacteria</taxon>
        <taxon>Pseudomonadati</taxon>
        <taxon>Pseudomonadota</taxon>
        <taxon>Gammaproteobacteria</taxon>
        <taxon>Methylococcales</taxon>
        <taxon>Methylococcaceae</taxon>
        <taxon>Methylomonas</taxon>
    </lineage>
</organism>
<proteinExistence type="predicted"/>
<evidence type="ECO:0008006" key="5">
    <source>
        <dbReference type="Google" id="ProtNLM"/>
    </source>
</evidence>
<dbReference type="EMBL" id="LUUI01000087">
    <property type="protein sequence ID" value="OAI17634.1"/>
    <property type="molecule type" value="Genomic_DNA"/>
</dbReference>
<comment type="caution">
    <text evidence="3">The sequence shown here is derived from an EMBL/GenBank/DDBJ whole genome shotgun (WGS) entry which is preliminary data.</text>
</comment>
<dbReference type="Proteomes" id="UP000078476">
    <property type="component" value="Unassembled WGS sequence"/>
</dbReference>
<protein>
    <recommendedName>
        <fullName evidence="5">Peptidase M10 metallopeptidase domain-containing protein</fullName>
    </recommendedName>
</protein>
<evidence type="ECO:0000313" key="4">
    <source>
        <dbReference type="Proteomes" id="UP000078476"/>
    </source>
</evidence>
<feature type="transmembrane region" description="Helical" evidence="1">
    <location>
        <begin position="310"/>
        <end position="329"/>
    </location>
</feature>
<keyword evidence="1" id="KW-1133">Transmembrane helix</keyword>
<dbReference type="STRING" id="980561.A1359_05950"/>
<sequence length="336" mass="34848">MDNSILSLEKKRNNSGKVKSILIASTLIIGSAAQPAQAALSFTFNYLSPSQGFDDPTSGAARKTALNEAADLLGAYFSNYTANLTYDVKSFSNNTSTLASAGSSMFLIPGSFQQTAVQTKILSNGATDINGATADGTIDWNFFKAWGLTDSVSNSEFDFKSVAIHELLHSFGFSGNGHADGSGLAGKTPGTADTWSIFDQFLTDASGETLVSPGGIFDTSKLAALTGGSGSVLFSGDNAKAANGGFGVNMYAPGTYNEGSSISHLDDNTTAFSQMIMTASVSSGLKARALSAIEIGILKDIGYTQIAAPVPVPASIWFMLSGLVSLLGVSRQRKSV</sequence>
<reference evidence="3 4" key="1">
    <citation type="submission" date="2016-03" db="EMBL/GenBank/DDBJ databases">
        <authorList>
            <person name="Ploux O."/>
        </authorList>
    </citation>
    <scope>NUCLEOTIDE SEQUENCE [LARGE SCALE GENOMIC DNA]</scope>
    <source>
        <strain evidence="3 4">R-45370</strain>
    </source>
</reference>
<dbReference type="OrthoDB" id="8198236at2"/>
<dbReference type="SUPFAM" id="SSF55486">
    <property type="entry name" value="Metalloproteases ('zincins'), catalytic domain"/>
    <property type="match status" value="1"/>
</dbReference>
<evidence type="ECO:0000256" key="1">
    <source>
        <dbReference type="SAM" id="Phobius"/>
    </source>
</evidence>
<keyword evidence="1" id="KW-0812">Transmembrane</keyword>
<name>A0A177NJ94_9GAMM</name>
<evidence type="ECO:0000313" key="3">
    <source>
        <dbReference type="EMBL" id="OAI17634.1"/>
    </source>
</evidence>
<keyword evidence="4" id="KW-1185">Reference proteome</keyword>
<dbReference type="AlphaFoldDB" id="A0A177NJ94"/>
<feature type="signal peptide" evidence="2">
    <location>
        <begin position="1"/>
        <end position="38"/>
    </location>
</feature>